<dbReference type="InterPro" id="IPR023408">
    <property type="entry name" value="MscS_beta-dom_sf"/>
</dbReference>
<evidence type="ECO:0000313" key="8">
    <source>
        <dbReference type="EMBL" id="MFD1871760.1"/>
    </source>
</evidence>
<keyword evidence="9" id="KW-1185">Reference proteome</keyword>
<evidence type="ECO:0000256" key="4">
    <source>
        <dbReference type="ARBA" id="ARBA00022989"/>
    </source>
</evidence>
<feature type="transmembrane region" description="Helical" evidence="6">
    <location>
        <begin position="24"/>
        <end position="44"/>
    </location>
</feature>
<evidence type="ECO:0000259" key="7">
    <source>
        <dbReference type="Pfam" id="PF00924"/>
    </source>
</evidence>
<dbReference type="InterPro" id="IPR045275">
    <property type="entry name" value="MscS_archaea/bacteria_type"/>
</dbReference>
<gene>
    <name evidence="8" type="ORF">ACFSDX_04945</name>
</gene>
<accession>A0ABW4QQC5</accession>
<feature type="transmembrane region" description="Helical" evidence="6">
    <location>
        <begin position="94"/>
        <end position="124"/>
    </location>
</feature>
<dbReference type="InterPro" id="IPR011014">
    <property type="entry name" value="MscS_channel_TM-2"/>
</dbReference>
<dbReference type="SUPFAM" id="SSF82861">
    <property type="entry name" value="Mechanosensitive channel protein MscS (YggB), transmembrane region"/>
    <property type="match status" value="1"/>
</dbReference>
<reference evidence="9" key="1">
    <citation type="journal article" date="2019" name="Int. J. Syst. Evol. Microbiol.">
        <title>The Global Catalogue of Microorganisms (GCM) 10K type strain sequencing project: providing services to taxonomists for standard genome sequencing and annotation.</title>
        <authorList>
            <consortium name="The Broad Institute Genomics Platform"/>
            <consortium name="The Broad Institute Genome Sequencing Center for Infectious Disease"/>
            <person name="Wu L."/>
            <person name="Ma J."/>
        </authorList>
    </citation>
    <scope>NUCLEOTIDE SEQUENCE [LARGE SCALE GENOMIC DNA]</scope>
    <source>
        <strain evidence="9">CGMCC 1.15795</strain>
    </source>
</reference>
<dbReference type="Proteomes" id="UP001597197">
    <property type="component" value="Unassembled WGS sequence"/>
</dbReference>
<dbReference type="InterPro" id="IPR006685">
    <property type="entry name" value="MscS_channel_2nd"/>
</dbReference>
<evidence type="ECO:0000256" key="5">
    <source>
        <dbReference type="ARBA" id="ARBA00023136"/>
    </source>
</evidence>
<evidence type="ECO:0000256" key="6">
    <source>
        <dbReference type="SAM" id="Phobius"/>
    </source>
</evidence>
<evidence type="ECO:0000256" key="1">
    <source>
        <dbReference type="ARBA" id="ARBA00004141"/>
    </source>
</evidence>
<dbReference type="PANTHER" id="PTHR30221:SF1">
    <property type="entry name" value="SMALL-CONDUCTANCE MECHANOSENSITIVE CHANNEL"/>
    <property type="match status" value="1"/>
</dbReference>
<dbReference type="SUPFAM" id="SSF50182">
    <property type="entry name" value="Sm-like ribonucleoproteins"/>
    <property type="match status" value="1"/>
</dbReference>
<feature type="transmembrane region" description="Helical" evidence="6">
    <location>
        <begin position="65"/>
        <end position="88"/>
    </location>
</feature>
<dbReference type="PANTHER" id="PTHR30221">
    <property type="entry name" value="SMALL-CONDUCTANCE MECHANOSENSITIVE CHANNEL"/>
    <property type="match status" value="1"/>
</dbReference>
<evidence type="ECO:0000256" key="3">
    <source>
        <dbReference type="ARBA" id="ARBA00022692"/>
    </source>
</evidence>
<keyword evidence="5 6" id="KW-0472">Membrane</keyword>
<protein>
    <submittedName>
        <fullName evidence="8">Mechanosensitive ion channel family protein</fullName>
    </submittedName>
</protein>
<dbReference type="InterPro" id="IPR008910">
    <property type="entry name" value="MSC_TM_helix"/>
</dbReference>
<name>A0ABW4QQC5_9BACT</name>
<evidence type="ECO:0000256" key="2">
    <source>
        <dbReference type="ARBA" id="ARBA00008017"/>
    </source>
</evidence>
<dbReference type="RefSeq" id="WP_382312081.1">
    <property type="nucleotide sequence ID" value="NZ_JBHUFD010000001.1"/>
</dbReference>
<comment type="subcellular location">
    <subcellularLocation>
        <location evidence="1">Membrane</location>
        <topology evidence="1">Multi-pass membrane protein</topology>
    </subcellularLocation>
</comment>
<dbReference type="Pfam" id="PF05552">
    <property type="entry name" value="MS_channel_1st_1"/>
    <property type="match status" value="1"/>
</dbReference>
<dbReference type="Gene3D" id="1.10.287.1260">
    <property type="match status" value="1"/>
</dbReference>
<proteinExistence type="inferred from homology"/>
<dbReference type="EMBL" id="JBHUFD010000001">
    <property type="protein sequence ID" value="MFD1871760.1"/>
    <property type="molecule type" value="Genomic_DNA"/>
</dbReference>
<keyword evidence="3 6" id="KW-0812">Transmembrane</keyword>
<comment type="caution">
    <text evidence="8">The sequence shown here is derived from an EMBL/GenBank/DDBJ whole genome shotgun (WGS) entry which is preliminary data.</text>
</comment>
<feature type="domain" description="Mechanosensitive ion channel MscS" evidence="7">
    <location>
        <begin position="111"/>
        <end position="174"/>
    </location>
</feature>
<sequence length="271" mass="28861">MLLTSLLALHQVGFYLERLQDLAVLYIPKVVAAIVLLVVGWWLISWGSRLVAAATARLDVSLSSFLTSMFSIALKVLLLMSAAGMVGFETTSFVAIVGAAGLAVGLALQGTLANFAGGVLLLIFKPFTVGDVIESQGRSGTVQAIQIFNTILLTPQGDTVILPNGATSNGVIINKAHPKRALVEIQLELDSSTDFEALRQQAIPLLRHDDEVPDAPAPQVVLVALKPGATMTVAFRVYAQPSQEDALRNHLLEKLQQWFATKPLATAAPAS</sequence>
<keyword evidence="4 6" id="KW-1133">Transmembrane helix</keyword>
<dbReference type="Pfam" id="PF00924">
    <property type="entry name" value="MS_channel_2nd"/>
    <property type="match status" value="1"/>
</dbReference>
<comment type="similarity">
    <text evidence="2">Belongs to the MscS (TC 1.A.23) family.</text>
</comment>
<dbReference type="InterPro" id="IPR010920">
    <property type="entry name" value="LSM_dom_sf"/>
</dbReference>
<evidence type="ECO:0000313" key="9">
    <source>
        <dbReference type="Proteomes" id="UP001597197"/>
    </source>
</evidence>
<organism evidence="8 9">
    <name type="scientific">Hymenobacter bucti</name>
    <dbReference type="NCBI Taxonomy" id="1844114"/>
    <lineage>
        <taxon>Bacteria</taxon>
        <taxon>Pseudomonadati</taxon>
        <taxon>Bacteroidota</taxon>
        <taxon>Cytophagia</taxon>
        <taxon>Cytophagales</taxon>
        <taxon>Hymenobacteraceae</taxon>
        <taxon>Hymenobacter</taxon>
    </lineage>
</organism>
<dbReference type="Gene3D" id="2.30.30.60">
    <property type="match status" value="1"/>
</dbReference>